<reference evidence="2" key="1">
    <citation type="submission" date="2016-08" db="EMBL/GenBank/DDBJ databases">
        <authorList>
            <person name="Seilhamer J.J."/>
        </authorList>
    </citation>
    <scope>NUCLEOTIDE SEQUENCE</scope>
    <source>
        <strain evidence="2">86</strain>
    </source>
</reference>
<organism evidence="2">
    <name type="scientific">uncultured Pleomorphomonas sp</name>
    <dbReference type="NCBI Taxonomy" id="442121"/>
    <lineage>
        <taxon>Bacteria</taxon>
        <taxon>Pseudomonadati</taxon>
        <taxon>Pseudomonadota</taxon>
        <taxon>Alphaproteobacteria</taxon>
        <taxon>Hyphomicrobiales</taxon>
        <taxon>Pleomorphomonadaceae</taxon>
        <taxon>Pleomorphomonas</taxon>
        <taxon>environmental samples</taxon>
    </lineage>
</organism>
<dbReference type="PANTHER" id="PTHR33336">
    <property type="entry name" value="QUINOL MONOOXYGENASE YGIN-RELATED"/>
    <property type="match status" value="1"/>
</dbReference>
<dbReference type="InterPro" id="IPR050744">
    <property type="entry name" value="AI-2_Isomerase_LsrG"/>
</dbReference>
<dbReference type="EMBL" id="FMJD01000008">
    <property type="protein sequence ID" value="SCM76636.1"/>
    <property type="molecule type" value="Genomic_DNA"/>
</dbReference>
<dbReference type="SUPFAM" id="SSF54909">
    <property type="entry name" value="Dimeric alpha+beta barrel"/>
    <property type="match status" value="1"/>
</dbReference>
<dbReference type="AlphaFoldDB" id="A0A212LGE6"/>
<name>A0A212LGE6_9HYPH</name>
<dbReference type="InterPro" id="IPR011008">
    <property type="entry name" value="Dimeric_a/b-barrel"/>
</dbReference>
<accession>A0A212LGE6</accession>
<evidence type="ECO:0000259" key="1">
    <source>
        <dbReference type="PROSITE" id="PS51725"/>
    </source>
</evidence>
<dbReference type="Pfam" id="PF03992">
    <property type="entry name" value="ABM"/>
    <property type="match status" value="1"/>
</dbReference>
<dbReference type="PROSITE" id="PS51725">
    <property type="entry name" value="ABM"/>
    <property type="match status" value="1"/>
</dbReference>
<evidence type="ECO:0000313" key="2">
    <source>
        <dbReference type="EMBL" id="SCM76636.1"/>
    </source>
</evidence>
<proteinExistence type="predicted"/>
<dbReference type="Gene3D" id="3.30.70.100">
    <property type="match status" value="1"/>
</dbReference>
<dbReference type="PANTHER" id="PTHR33336:SF15">
    <property type="entry name" value="ABM DOMAIN-CONTAINING PROTEIN"/>
    <property type="match status" value="1"/>
</dbReference>
<dbReference type="InterPro" id="IPR007138">
    <property type="entry name" value="ABM_dom"/>
</dbReference>
<gene>
    <name evidence="2" type="ORF">KL86PLE_40441</name>
</gene>
<sequence length="97" mass="11484">MPEQFALCVVFHVRPEHVDEFASRVGDNIAETHKDAGVVFFKYHKVAGEPTWILYEIWESERHSDLHRQKPDVREFFAQSSRLLAREPEIYRLEPSM</sequence>
<protein>
    <recommendedName>
        <fullName evidence="1">ABM domain-containing protein</fullName>
    </recommendedName>
</protein>
<dbReference type="GO" id="GO:0003824">
    <property type="term" value="F:catalytic activity"/>
    <property type="evidence" value="ECO:0007669"/>
    <property type="project" value="TreeGrafter"/>
</dbReference>
<feature type="domain" description="ABM" evidence="1">
    <location>
        <begin position="5"/>
        <end position="93"/>
    </location>
</feature>